<accession>A0A3N1H5N3</accession>
<evidence type="ECO:0000313" key="3">
    <source>
        <dbReference type="EMBL" id="ROP37798.1"/>
    </source>
</evidence>
<dbReference type="GO" id="GO:0004867">
    <property type="term" value="F:serine-type endopeptidase inhibitor activity"/>
    <property type="evidence" value="ECO:0007669"/>
    <property type="project" value="InterPro"/>
</dbReference>
<comment type="similarity">
    <text evidence="1">Belongs to the serpin family.</text>
</comment>
<dbReference type="Proteomes" id="UP000268727">
    <property type="component" value="Unassembled WGS sequence"/>
</dbReference>
<proteinExistence type="inferred from homology"/>
<dbReference type="AlphaFoldDB" id="A0A3N1H5N3"/>
<feature type="domain" description="Serpin" evidence="2">
    <location>
        <begin position="9"/>
        <end position="348"/>
    </location>
</feature>
<evidence type="ECO:0000313" key="4">
    <source>
        <dbReference type="Proteomes" id="UP000268727"/>
    </source>
</evidence>
<dbReference type="PANTHER" id="PTHR11461:SF211">
    <property type="entry name" value="GH10112P-RELATED"/>
    <property type="match status" value="1"/>
</dbReference>
<dbReference type="OrthoDB" id="9764871at2"/>
<gene>
    <name evidence="3" type="ORF">EDD40_3124</name>
</gene>
<sequence>MPDRAHLTFALTLHDAIAPDRARNACWSPYSVASALGLTAQAARGDTEAELLALLGADHAKVLKDAVVGDDAEFAVANTLWAWDELPIDEGFLTDLAGWPGARARSAPFAGDPEGARKLINADVAETTRGLVPELLSAGAITSDTVATLVNALYLKCAWREEFPEHDTADLPFRGAGNVATMRREGSMRYARRAGWEAVALSARGGVEAVVLLPDDDLGGTEGVPEVLEALDHDRVELFLPKLRLSANVSLAASLQQVGVRTMFGREADLTRLSPDPRLYVDDVVHEAVLRLDEQGFEGAAATAVVMRMTSFIPAEPARTVRVDRPYLLLVRHAETGAIYFLAQVATP</sequence>
<dbReference type="InterPro" id="IPR000215">
    <property type="entry name" value="Serpin_fam"/>
</dbReference>
<dbReference type="RefSeq" id="WP_123743540.1">
    <property type="nucleotide sequence ID" value="NZ_RJKM01000001.1"/>
</dbReference>
<keyword evidence="4" id="KW-1185">Reference proteome</keyword>
<dbReference type="CDD" id="cd19590">
    <property type="entry name" value="serpin_thermopin-like"/>
    <property type="match status" value="1"/>
</dbReference>
<organism evidence="3 4">
    <name type="scientific">Saccharothrix texasensis</name>
    <dbReference type="NCBI Taxonomy" id="103734"/>
    <lineage>
        <taxon>Bacteria</taxon>
        <taxon>Bacillati</taxon>
        <taxon>Actinomycetota</taxon>
        <taxon>Actinomycetes</taxon>
        <taxon>Pseudonocardiales</taxon>
        <taxon>Pseudonocardiaceae</taxon>
        <taxon>Saccharothrix</taxon>
    </lineage>
</organism>
<evidence type="ECO:0000259" key="2">
    <source>
        <dbReference type="SMART" id="SM00093"/>
    </source>
</evidence>
<dbReference type="Gene3D" id="2.30.39.10">
    <property type="entry name" value="Alpha-1-antitrypsin, domain 1"/>
    <property type="match status" value="1"/>
</dbReference>
<dbReference type="SMART" id="SM00093">
    <property type="entry name" value="SERPIN"/>
    <property type="match status" value="1"/>
</dbReference>
<comment type="caution">
    <text evidence="3">The sequence shown here is derived from an EMBL/GenBank/DDBJ whole genome shotgun (WGS) entry which is preliminary data.</text>
</comment>
<dbReference type="EMBL" id="RJKM01000001">
    <property type="protein sequence ID" value="ROP37798.1"/>
    <property type="molecule type" value="Genomic_DNA"/>
</dbReference>
<dbReference type="InterPro" id="IPR036186">
    <property type="entry name" value="Serpin_sf"/>
</dbReference>
<reference evidence="3 4" key="1">
    <citation type="submission" date="2018-11" db="EMBL/GenBank/DDBJ databases">
        <title>Sequencing the genomes of 1000 actinobacteria strains.</title>
        <authorList>
            <person name="Klenk H.-P."/>
        </authorList>
    </citation>
    <scope>NUCLEOTIDE SEQUENCE [LARGE SCALE GENOMIC DNA]</scope>
    <source>
        <strain evidence="3 4">DSM 44231</strain>
    </source>
</reference>
<dbReference type="InterPro" id="IPR042178">
    <property type="entry name" value="Serpin_sf_1"/>
</dbReference>
<protein>
    <submittedName>
        <fullName evidence="3">Serpin B</fullName>
    </submittedName>
</protein>
<dbReference type="GO" id="GO:0005615">
    <property type="term" value="C:extracellular space"/>
    <property type="evidence" value="ECO:0007669"/>
    <property type="project" value="InterPro"/>
</dbReference>
<name>A0A3N1H5N3_9PSEU</name>
<dbReference type="PANTHER" id="PTHR11461">
    <property type="entry name" value="SERINE PROTEASE INHIBITOR, SERPIN"/>
    <property type="match status" value="1"/>
</dbReference>
<dbReference type="Pfam" id="PF00079">
    <property type="entry name" value="Serpin"/>
    <property type="match status" value="1"/>
</dbReference>
<dbReference type="InterPro" id="IPR023796">
    <property type="entry name" value="Serpin_dom"/>
</dbReference>
<dbReference type="InterPro" id="IPR042185">
    <property type="entry name" value="Serpin_sf_2"/>
</dbReference>
<evidence type="ECO:0000256" key="1">
    <source>
        <dbReference type="RuleBase" id="RU000411"/>
    </source>
</evidence>
<dbReference type="Gene3D" id="3.30.497.10">
    <property type="entry name" value="Antithrombin, subunit I, domain 2"/>
    <property type="match status" value="1"/>
</dbReference>
<dbReference type="SUPFAM" id="SSF56574">
    <property type="entry name" value="Serpins"/>
    <property type="match status" value="1"/>
</dbReference>